<dbReference type="InterPro" id="IPR000620">
    <property type="entry name" value="EamA_dom"/>
</dbReference>
<keyword evidence="2" id="KW-1003">Cell membrane</keyword>
<comment type="subcellular location">
    <subcellularLocation>
        <location evidence="1">Cell membrane</location>
        <topology evidence="1">Multi-pass membrane protein</topology>
    </subcellularLocation>
</comment>
<protein>
    <submittedName>
        <fullName evidence="8">Permease of the drug/metabolite transporter (DMT) superfamily</fullName>
    </submittedName>
</protein>
<evidence type="ECO:0000313" key="8">
    <source>
        <dbReference type="EMBL" id="SDI21126.1"/>
    </source>
</evidence>
<feature type="transmembrane region" description="Helical" evidence="6">
    <location>
        <begin position="119"/>
        <end position="136"/>
    </location>
</feature>
<dbReference type="PANTHER" id="PTHR42920">
    <property type="entry name" value="OS03G0707200 PROTEIN-RELATED"/>
    <property type="match status" value="1"/>
</dbReference>
<feature type="domain" description="EamA" evidence="7">
    <location>
        <begin position="3"/>
        <end position="135"/>
    </location>
</feature>
<reference evidence="9 10" key="2">
    <citation type="submission" date="2017-06" db="EMBL/GenBank/DDBJ databases">
        <authorList>
            <person name="Varghese N."/>
            <person name="Submissions S."/>
        </authorList>
    </citation>
    <scope>NUCLEOTIDE SEQUENCE [LARGE SCALE GENOMIC DNA]</scope>
    <source>
        <strain evidence="9 10">RLD-1</strain>
    </source>
</reference>
<feature type="transmembrane region" description="Helical" evidence="6">
    <location>
        <begin position="241"/>
        <end position="259"/>
    </location>
</feature>
<dbReference type="Pfam" id="PF00892">
    <property type="entry name" value="EamA"/>
    <property type="match status" value="2"/>
</dbReference>
<evidence type="ECO:0000256" key="6">
    <source>
        <dbReference type="SAM" id="Phobius"/>
    </source>
</evidence>
<feature type="transmembrane region" description="Helical" evidence="6">
    <location>
        <begin position="212"/>
        <end position="229"/>
    </location>
</feature>
<keyword evidence="3 6" id="KW-0812">Transmembrane</keyword>
<dbReference type="EMBL" id="FZPC01000027">
    <property type="protein sequence ID" value="SNT43162.1"/>
    <property type="molecule type" value="Genomic_DNA"/>
</dbReference>
<proteinExistence type="predicted"/>
<dbReference type="AlphaFoldDB" id="A0A239MM65"/>
<evidence type="ECO:0000256" key="1">
    <source>
        <dbReference type="ARBA" id="ARBA00004651"/>
    </source>
</evidence>
<dbReference type="SUPFAM" id="SSF103481">
    <property type="entry name" value="Multidrug resistance efflux transporter EmrE"/>
    <property type="match status" value="2"/>
</dbReference>
<name>A0A239MM65_9PSED</name>
<organism evidence="8 11">
    <name type="scientific">Pseudomonas delhiensis</name>
    <dbReference type="NCBI Taxonomy" id="366289"/>
    <lineage>
        <taxon>Bacteria</taxon>
        <taxon>Pseudomonadati</taxon>
        <taxon>Pseudomonadota</taxon>
        <taxon>Gammaproteobacteria</taxon>
        <taxon>Pseudomonadales</taxon>
        <taxon>Pseudomonadaceae</taxon>
        <taxon>Pseudomonas</taxon>
    </lineage>
</organism>
<gene>
    <name evidence="8" type="ORF">SAMN05216189_100345</name>
    <name evidence="9" type="ORF">SAMN06295949_12746</name>
</gene>
<evidence type="ECO:0000256" key="3">
    <source>
        <dbReference type="ARBA" id="ARBA00022692"/>
    </source>
</evidence>
<sequence>MTYFFPLFAVLVWAGNTVVNKLAVGRIAPAEIGFFRWLVVAVLLTPFVLRPLLARRAEIAPLLPKIVVLGLLGMAVYQSLAYYAAALTSATNMGIILALMPLMSMGLACALLGQRLNAGGVLGSLLSLLGVLLVIAHGELGSLLHQGIGLGDGMMLVATLAYGLYGVLLKKWQVRLPGLQLLYLQVLVAVLAMLPMYLLSPHHGLDAGNLPLVAYAGLLASIVAPLAWMRGVQEMGPNRMALFFNLLPLVTAAIAAVILDERLGVHHLYGGALTLAGVLLAECWRPRPAPSLTADRQGA</sequence>
<dbReference type="GO" id="GO:0005886">
    <property type="term" value="C:plasma membrane"/>
    <property type="evidence" value="ECO:0007669"/>
    <property type="project" value="UniProtKB-SubCell"/>
</dbReference>
<feature type="transmembrane region" description="Helical" evidence="6">
    <location>
        <begin position="91"/>
        <end position="112"/>
    </location>
</feature>
<dbReference type="EMBL" id="FNEC01000003">
    <property type="protein sequence ID" value="SDI21126.1"/>
    <property type="molecule type" value="Genomic_DNA"/>
</dbReference>
<dbReference type="InterPro" id="IPR037185">
    <property type="entry name" value="EmrE-like"/>
</dbReference>
<feature type="domain" description="EamA" evidence="7">
    <location>
        <begin position="150"/>
        <end position="280"/>
    </location>
</feature>
<keyword evidence="10" id="KW-1185">Reference proteome</keyword>
<accession>A0A239MM65</accession>
<evidence type="ECO:0000259" key="7">
    <source>
        <dbReference type="Pfam" id="PF00892"/>
    </source>
</evidence>
<dbReference type="PANTHER" id="PTHR42920:SF11">
    <property type="entry name" value="INNER MEMBRANE PROTEIN YTFF"/>
    <property type="match status" value="1"/>
</dbReference>
<feature type="transmembrane region" description="Helical" evidence="6">
    <location>
        <begin position="148"/>
        <end position="169"/>
    </location>
</feature>
<dbReference type="InterPro" id="IPR051258">
    <property type="entry name" value="Diverse_Substrate_Transporter"/>
</dbReference>
<dbReference type="Proteomes" id="UP000198309">
    <property type="component" value="Unassembled WGS sequence"/>
</dbReference>
<evidence type="ECO:0000256" key="4">
    <source>
        <dbReference type="ARBA" id="ARBA00022989"/>
    </source>
</evidence>
<feature type="transmembrane region" description="Helical" evidence="6">
    <location>
        <begin position="66"/>
        <end position="85"/>
    </location>
</feature>
<evidence type="ECO:0000313" key="11">
    <source>
        <dbReference type="Proteomes" id="UP000199693"/>
    </source>
</evidence>
<dbReference type="RefSeq" id="WP_089393705.1">
    <property type="nucleotide sequence ID" value="NZ_FNEC01000003.1"/>
</dbReference>
<evidence type="ECO:0000256" key="2">
    <source>
        <dbReference type="ARBA" id="ARBA00022475"/>
    </source>
</evidence>
<reference evidence="8 11" key="1">
    <citation type="submission" date="2016-10" db="EMBL/GenBank/DDBJ databases">
        <authorList>
            <person name="de Groot N.N."/>
        </authorList>
    </citation>
    <scope>NUCLEOTIDE SEQUENCE [LARGE SCALE GENOMIC DNA]</scope>
    <source>
        <strain evidence="8 11">CCM 7361</strain>
    </source>
</reference>
<keyword evidence="4 6" id="KW-1133">Transmembrane helix</keyword>
<keyword evidence="5 6" id="KW-0472">Membrane</keyword>
<evidence type="ECO:0000313" key="9">
    <source>
        <dbReference type="EMBL" id="SNT43162.1"/>
    </source>
</evidence>
<feature type="transmembrane region" description="Helical" evidence="6">
    <location>
        <begin position="181"/>
        <end position="200"/>
    </location>
</feature>
<evidence type="ECO:0000256" key="5">
    <source>
        <dbReference type="ARBA" id="ARBA00023136"/>
    </source>
</evidence>
<dbReference type="Proteomes" id="UP000199693">
    <property type="component" value="Unassembled WGS sequence"/>
</dbReference>
<evidence type="ECO:0000313" key="10">
    <source>
        <dbReference type="Proteomes" id="UP000198309"/>
    </source>
</evidence>
<feature type="transmembrane region" description="Helical" evidence="6">
    <location>
        <begin position="35"/>
        <end position="54"/>
    </location>
</feature>